<evidence type="ECO:0000256" key="5">
    <source>
        <dbReference type="SAM" id="Coils"/>
    </source>
</evidence>
<comment type="similarity">
    <text evidence="4">Belongs to the CRWN family.</text>
</comment>
<evidence type="ECO:0008006" key="9">
    <source>
        <dbReference type="Google" id="ProtNLM"/>
    </source>
</evidence>
<feature type="coiled-coil region" evidence="5">
    <location>
        <begin position="278"/>
        <end position="312"/>
    </location>
</feature>
<feature type="coiled-coil region" evidence="5">
    <location>
        <begin position="144"/>
        <end position="238"/>
    </location>
</feature>
<comment type="caution">
    <text evidence="7">The sequence shown here is derived from an EMBL/GenBank/DDBJ whole genome shotgun (WGS) entry which is preliminary data.</text>
</comment>
<evidence type="ECO:0000256" key="2">
    <source>
        <dbReference type="ARBA" id="ARBA00023242"/>
    </source>
</evidence>
<feature type="region of interest" description="Disordered" evidence="6">
    <location>
        <begin position="803"/>
        <end position="823"/>
    </location>
</feature>
<evidence type="ECO:0000256" key="3">
    <source>
        <dbReference type="ARBA" id="ARBA00024186"/>
    </source>
</evidence>
<keyword evidence="1 5" id="KW-0175">Coiled coil</keyword>
<proteinExistence type="inferred from homology"/>
<dbReference type="AlphaFoldDB" id="A0ABD3A436"/>
<dbReference type="InterPro" id="IPR040418">
    <property type="entry name" value="CRWN"/>
</dbReference>
<dbReference type="Proteomes" id="UP001630127">
    <property type="component" value="Unassembled WGS sequence"/>
</dbReference>
<evidence type="ECO:0000256" key="6">
    <source>
        <dbReference type="SAM" id="MobiDB-lite"/>
    </source>
</evidence>
<organism evidence="7 8">
    <name type="scientific">Cinchona calisaya</name>
    <dbReference type="NCBI Taxonomy" id="153742"/>
    <lineage>
        <taxon>Eukaryota</taxon>
        <taxon>Viridiplantae</taxon>
        <taxon>Streptophyta</taxon>
        <taxon>Embryophyta</taxon>
        <taxon>Tracheophyta</taxon>
        <taxon>Spermatophyta</taxon>
        <taxon>Magnoliopsida</taxon>
        <taxon>eudicotyledons</taxon>
        <taxon>Gunneridae</taxon>
        <taxon>Pentapetalae</taxon>
        <taxon>asterids</taxon>
        <taxon>lamiids</taxon>
        <taxon>Gentianales</taxon>
        <taxon>Rubiaceae</taxon>
        <taxon>Cinchonoideae</taxon>
        <taxon>Cinchoneae</taxon>
        <taxon>Cinchona</taxon>
    </lineage>
</organism>
<protein>
    <recommendedName>
        <fullName evidence="9">Nuclear matrix constituent protein 1-like protein</fullName>
    </recommendedName>
</protein>
<evidence type="ECO:0000256" key="1">
    <source>
        <dbReference type="ARBA" id="ARBA00023054"/>
    </source>
</evidence>
<feature type="region of interest" description="Disordered" evidence="6">
    <location>
        <begin position="875"/>
        <end position="911"/>
    </location>
</feature>
<evidence type="ECO:0000256" key="4">
    <source>
        <dbReference type="ARBA" id="ARBA00024208"/>
    </source>
</evidence>
<gene>
    <name evidence="7" type="ORF">ACH5RR_013934</name>
</gene>
<reference evidence="7 8" key="1">
    <citation type="submission" date="2024-11" db="EMBL/GenBank/DDBJ databases">
        <title>A near-complete genome assembly of Cinchona calisaya.</title>
        <authorList>
            <person name="Lian D.C."/>
            <person name="Zhao X.W."/>
            <person name="Wei L."/>
        </authorList>
    </citation>
    <scope>NUCLEOTIDE SEQUENCE [LARGE SCALE GENOMIC DNA]</scope>
    <source>
        <tissue evidence="7">Nenye</tissue>
    </source>
</reference>
<dbReference type="SUPFAM" id="SSF57997">
    <property type="entry name" value="Tropomyosin"/>
    <property type="match status" value="1"/>
</dbReference>
<evidence type="ECO:0000313" key="8">
    <source>
        <dbReference type="Proteomes" id="UP001630127"/>
    </source>
</evidence>
<name>A0ABD3A436_9GENT</name>
<dbReference type="EMBL" id="JBJUIK010000006">
    <property type="protein sequence ID" value="KAL3525562.1"/>
    <property type="molecule type" value="Genomic_DNA"/>
</dbReference>
<dbReference type="PANTHER" id="PTHR31908:SF2">
    <property type="entry name" value="PROTEIN CROWDED NUCLEI 4"/>
    <property type="match status" value="1"/>
</dbReference>
<dbReference type="GO" id="GO:0005652">
    <property type="term" value="C:nuclear lamina"/>
    <property type="evidence" value="ECO:0007669"/>
    <property type="project" value="UniProtKB-SubCell"/>
</dbReference>
<feature type="coiled-coil region" evidence="5">
    <location>
        <begin position="417"/>
        <end position="748"/>
    </location>
</feature>
<evidence type="ECO:0000313" key="7">
    <source>
        <dbReference type="EMBL" id="KAL3525562.1"/>
    </source>
</evidence>
<comment type="subcellular location">
    <subcellularLocation>
        <location evidence="3">Nucleus lamina</location>
    </subcellularLocation>
</comment>
<accession>A0ABD3A436</accession>
<keyword evidence="8" id="KW-1185">Reference proteome</keyword>
<dbReference type="PANTHER" id="PTHR31908">
    <property type="entry name" value="PROTEIN CROWDED NUCLEI 4"/>
    <property type="match status" value="1"/>
</dbReference>
<sequence length="911" mass="105514">MASPQMERLALTPKTPVTTLSTATFNVSESGGRVLRTPLTDEAIWKRLKEAGFDEESIKRRDKAALISNLARLQAEKYDIEHHMGLLILERKEWVSKYDQLKAAAESAEFSLKREQAAHTSDLAEANKREDALKKALAIEKECVANIEKALHEMRAQFAEAKVAAESKLAEARTMMEDAQNKLAEAQAKFRAAESLEAEASRYHCTAERKLREVEGREDDLRRQITSFKSECDTKENEIHLERQALRERQKVLQQSQERLLDGQSLLNQREEYIFSRSQELNRLEKQLEASKLDLENECKGLTEKKQNLNLLETSLSAREEAVIKKEHELKKNEEELVILQGKLASKEFDGLQQAMDDHETALNLKKCNFEAELEMKCKLVEEEIEAKRRTWELKEIDMKQKEELLKDKEHDIEIQAKAIVEKEKDLEERFHSLEEKERSLVAAEGEVELTKSLLEQEKEEINCMKLELQKSLDSLEEKKKQISCAEEKMEVMTSETNDLLVLEKRLKEEIDMITAHKLELEAEADLLKAEKAKFEIEWELMDEKRGELRKEEERVAEERLAIYKFLKDERDNLKSEKGAMQDKYKHDLESLSRDREAFMSEIARERSEWFNKIQKERAEILRDIEMQKNDLVNRVEKRREEIESYLKERMEAFDEEKKKEHQDIASLRESALKEMEFVKLEMKRLDAEKNEINLDREKRDEEWAALNHSIEELKLQREKLEKQRELLQADRKEILAQIEELKKLEDLKHIPDRITPRKVLVKDRIDSSNGIARDSGRSDAGSSPLSAPLSWLKRCADTLLEQTPSSKKRRQAKDFAVESFSPSPLADEANAAEVVNAAKPISQTPVGAEETTVYIDKIITIREVTSVDVGSVTGNSQEFVPQESDEKLDNNDGLKTYGNGKLETEARVVR</sequence>
<keyword evidence="2" id="KW-0539">Nucleus</keyword>